<name>A0ABN1KZN6_CLOSU</name>
<dbReference type="EMBL" id="BAAACI010000015">
    <property type="protein sequence ID" value="GAA0779549.1"/>
    <property type="molecule type" value="Genomic_DNA"/>
</dbReference>
<evidence type="ECO:0000313" key="4">
    <source>
        <dbReference type="Proteomes" id="UP001501047"/>
    </source>
</evidence>
<dbReference type="InterPro" id="IPR036465">
    <property type="entry name" value="vWFA_dom_sf"/>
</dbReference>
<comment type="caution">
    <text evidence="3">The sequence shown here is derived from an EMBL/GenBank/DDBJ whole genome shotgun (WGS) entry which is preliminary data.</text>
</comment>
<feature type="domain" description="VWFA" evidence="2">
    <location>
        <begin position="66"/>
        <end position="256"/>
    </location>
</feature>
<dbReference type="InterPro" id="IPR002035">
    <property type="entry name" value="VWF_A"/>
</dbReference>
<gene>
    <name evidence="3" type="ORF">GCM10008908_38360</name>
</gene>
<proteinExistence type="predicted"/>
<feature type="transmembrane region" description="Helical" evidence="1">
    <location>
        <begin position="822"/>
        <end position="840"/>
    </location>
</feature>
<keyword evidence="1" id="KW-0472">Membrane</keyword>
<dbReference type="Proteomes" id="UP001501047">
    <property type="component" value="Unassembled WGS sequence"/>
</dbReference>
<feature type="transmembrane region" description="Helical" evidence="1">
    <location>
        <begin position="6"/>
        <end position="25"/>
    </location>
</feature>
<dbReference type="PANTHER" id="PTHR37947">
    <property type="entry name" value="BLL2462 PROTEIN"/>
    <property type="match status" value="1"/>
</dbReference>
<organism evidence="3 4">
    <name type="scientific">Clostridium subterminale</name>
    <dbReference type="NCBI Taxonomy" id="1550"/>
    <lineage>
        <taxon>Bacteria</taxon>
        <taxon>Bacillati</taxon>
        <taxon>Bacillota</taxon>
        <taxon>Clostridia</taxon>
        <taxon>Eubacteriales</taxon>
        <taxon>Clostridiaceae</taxon>
        <taxon>Clostridium</taxon>
    </lineage>
</organism>
<sequence>MNFEIEKIYLLFLIPIILMTMYFISKKIKYKEKNISFININRVIIVTMLILAMCNISISFRTKDSSTIFLLDLSHSMSNYKDETKVFVKNAIEASPSNNKIGIVTFGENQEIEQFLTYSKGFNDIQTSPIGNTTNIEEAIKFSLNIFKDSDYKRIVLVTDGKENQGDLLETSTYFRDNQVDFQVYKIDSEQVEDVYIEDIDILDKVAIGEQFSVTANIKSNIKTKSKISIYSGREKKSEKEIDIEKGENTFLFKDIQHKGGFKPYKVVIEPENDGISYNNEYTTYTNIVSKPEILVIQGKAGEGKGLEENLKAIGSSYTIINPSAAPRSINELIEYKGIFLCNTHIDDLPKGFLDNVESYVKDYGGAIITTGGDNSYALGGYKDSVFEDILPVSSDKKGKNEIPEISLTLVLDRSSSMLSSDQGSFSKISLAKEAAIRSLDNLRETDNIGVVTFNTGYSWVVPMQKLSNIEEVSDKINSIIAEGGTSIYSALNEAYQKQKESSAKIKHIILLTDGQDGMGQNEYKTLVNDIKKDKITLSTVSIGTDSNNQLLEWISANAGGRYYHSDIYTDVPRIFANEILISTREYLINEEFTPKISAHHDILNNIIEEGKFPSLFGYVGTSIKNTAIEIMTSHMDEPVLAAWQYGIGRVVSFTSDVNGQWSKELLAFDKTPQLFSNIISWTMIDYDNSGNLSITQEGSSAKVQYETNNHDDNKKVKGAYTFEGNTTSEFELKEVSPGKYEGRVPISELGFYSFNITEELQGNTIASQLGGFAYQYSPEYKFQEQSNSLLALVEDTEGKVINSAEDIYQIKSNKGYTKKNISNLLLIIAMLLFLFDITYRRLGLKKYLNKQLFINIRERIYKKEEYGKVDNVVKKYKADELVLREAVENDLKNNNLDMKHKESKIKHRSSYKDRLNRMKSKDGNIVLNTGELLKKKRERNED</sequence>
<dbReference type="Pfam" id="PF00092">
    <property type="entry name" value="VWA"/>
    <property type="match status" value="1"/>
</dbReference>
<keyword evidence="1" id="KW-1133">Transmembrane helix</keyword>
<dbReference type="SMART" id="SM00327">
    <property type="entry name" value="VWA"/>
    <property type="match status" value="2"/>
</dbReference>
<dbReference type="RefSeq" id="WP_343828168.1">
    <property type="nucleotide sequence ID" value="NZ_BAAACI010000015.1"/>
</dbReference>
<reference evidence="3 4" key="1">
    <citation type="journal article" date="2019" name="Int. J. Syst. Evol. Microbiol.">
        <title>The Global Catalogue of Microorganisms (GCM) 10K type strain sequencing project: providing services to taxonomists for standard genome sequencing and annotation.</title>
        <authorList>
            <consortium name="The Broad Institute Genomics Platform"/>
            <consortium name="The Broad Institute Genome Sequencing Center for Infectious Disease"/>
            <person name="Wu L."/>
            <person name="Ma J."/>
        </authorList>
    </citation>
    <scope>NUCLEOTIDE SEQUENCE [LARGE SCALE GENOMIC DNA]</scope>
    <source>
        <strain evidence="3 4">JCM 1417</strain>
    </source>
</reference>
<evidence type="ECO:0000256" key="1">
    <source>
        <dbReference type="SAM" id="Phobius"/>
    </source>
</evidence>
<evidence type="ECO:0000259" key="2">
    <source>
        <dbReference type="PROSITE" id="PS50234"/>
    </source>
</evidence>
<dbReference type="PANTHER" id="PTHR37947:SF2">
    <property type="entry name" value="VON WILLEBRAND FACTOR TYPE A"/>
    <property type="match status" value="1"/>
</dbReference>
<keyword evidence="1" id="KW-0812">Transmembrane</keyword>
<dbReference type="InterPro" id="IPR029062">
    <property type="entry name" value="Class_I_gatase-like"/>
</dbReference>
<accession>A0ABN1KZN6</accession>
<protein>
    <submittedName>
        <fullName evidence="3">VWA domain-containing protein</fullName>
    </submittedName>
</protein>
<dbReference type="SUPFAM" id="SSF53300">
    <property type="entry name" value="vWA-like"/>
    <property type="match status" value="2"/>
</dbReference>
<keyword evidence="4" id="KW-1185">Reference proteome</keyword>
<dbReference type="Gene3D" id="3.40.50.410">
    <property type="entry name" value="von Willebrand factor, type A domain"/>
    <property type="match status" value="2"/>
</dbReference>
<dbReference type="Pfam" id="PF07090">
    <property type="entry name" value="GATase1_like"/>
    <property type="match status" value="1"/>
</dbReference>
<feature type="domain" description="VWFA" evidence="2">
    <location>
        <begin position="407"/>
        <end position="580"/>
    </location>
</feature>
<dbReference type="SUPFAM" id="SSF52317">
    <property type="entry name" value="Class I glutamine amidotransferase-like"/>
    <property type="match status" value="1"/>
</dbReference>
<feature type="transmembrane region" description="Helical" evidence="1">
    <location>
        <begin position="37"/>
        <end position="58"/>
    </location>
</feature>
<dbReference type="Gene3D" id="3.40.50.880">
    <property type="match status" value="1"/>
</dbReference>
<dbReference type="PROSITE" id="PS50234">
    <property type="entry name" value="VWFA"/>
    <property type="match status" value="2"/>
</dbReference>
<dbReference type="Pfam" id="PF13519">
    <property type="entry name" value="VWA_2"/>
    <property type="match status" value="1"/>
</dbReference>
<dbReference type="CDD" id="cd00198">
    <property type="entry name" value="vWFA"/>
    <property type="match status" value="1"/>
</dbReference>
<evidence type="ECO:0000313" key="3">
    <source>
        <dbReference type="EMBL" id="GAA0779549.1"/>
    </source>
</evidence>
<dbReference type="InterPro" id="IPR010768">
    <property type="entry name" value="GATase1-like"/>
</dbReference>